<comment type="similarity">
    <text evidence="2 9">Belongs to the carbamate kinase family.</text>
</comment>
<sequence>MSKLAVIAIGGNSLIKDKDHQTVEEQYNAICGTAKHIADIIEKGYEVVVTHGNGPQVGFILRRSEIASETEGIHSVPLVSCGADTQGAIGYQIQQALNNEFAKRDIHKKAVTVVTQVEVDKEDKAFSNPSKPIGSFYTKEQADELKQEHLDWNLVEDAGRGFRRVVPSPIPKEIIEKDVIDKLTDSGYTVVAVGGGGIPVIKDDNNQLRGIDAVIDKDYASSLLASQLKADLLIISTGVKKVCINFGKPDEEALDKLSVEEIKNLREEGHFAPGSMLPKINATLNFLENGGKKAIITSPENLKEAVAGKDGTHIYR</sequence>
<dbReference type="PANTHER" id="PTHR30409">
    <property type="entry name" value="CARBAMATE KINASE"/>
    <property type="match status" value="1"/>
</dbReference>
<dbReference type="EMBL" id="FUZT01000012">
    <property type="protein sequence ID" value="SKC84802.1"/>
    <property type="molecule type" value="Genomic_DNA"/>
</dbReference>
<organism evidence="11 12">
    <name type="scientific">Maledivibacter halophilus</name>
    <dbReference type="NCBI Taxonomy" id="36842"/>
    <lineage>
        <taxon>Bacteria</taxon>
        <taxon>Bacillati</taxon>
        <taxon>Bacillota</taxon>
        <taxon>Clostridia</taxon>
        <taxon>Peptostreptococcales</taxon>
        <taxon>Caminicellaceae</taxon>
        <taxon>Maledivibacter</taxon>
    </lineage>
</organism>
<keyword evidence="6 9" id="KW-0418">Kinase</keyword>
<dbReference type="GO" id="GO:0008804">
    <property type="term" value="F:carbamate kinase activity"/>
    <property type="evidence" value="ECO:0007669"/>
    <property type="project" value="UniProtKB-UniRule"/>
</dbReference>
<dbReference type="CDD" id="cd04235">
    <property type="entry name" value="AAK_CK"/>
    <property type="match status" value="1"/>
</dbReference>
<evidence type="ECO:0000256" key="2">
    <source>
        <dbReference type="ARBA" id="ARBA00011066"/>
    </source>
</evidence>
<dbReference type="NCBIfam" id="NF009007">
    <property type="entry name" value="PRK12352.1"/>
    <property type="match status" value="1"/>
</dbReference>
<evidence type="ECO:0000256" key="4">
    <source>
        <dbReference type="ARBA" id="ARBA00022503"/>
    </source>
</evidence>
<accession>A0A1T5M977</accession>
<comment type="pathway">
    <text evidence="1">Metabolic intermediate metabolism; carbamoyl phosphate degradation; CO(2) and NH(3) from carbamoyl phosphate: step 1/1.</text>
</comment>
<dbReference type="RefSeq" id="WP_079494409.1">
    <property type="nucleotide sequence ID" value="NZ_FUZT01000012.1"/>
</dbReference>
<reference evidence="11 12" key="1">
    <citation type="submission" date="2017-02" db="EMBL/GenBank/DDBJ databases">
        <authorList>
            <person name="Peterson S.W."/>
        </authorList>
    </citation>
    <scope>NUCLEOTIDE SEQUENCE [LARGE SCALE GENOMIC DNA]</scope>
    <source>
        <strain evidence="11 12">M1</strain>
    </source>
</reference>
<dbReference type="OrthoDB" id="9766717at2"/>
<keyword evidence="12" id="KW-1185">Reference proteome</keyword>
<evidence type="ECO:0000256" key="5">
    <source>
        <dbReference type="ARBA" id="ARBA00022679"/>
    </source>
</evidence>
<comment type="catalytic activity">
    <reaction evidence="7">
        <text>hydrogencarbonate + NH4(+) + ATP = carbamoyl phosphate + ADP + H2O + H(+)</text>
        <dbReference type="Rhea" id="RHEA:10152"/>
        <dbReference type="ChEBI" id="CHEBI:15377"/>
        <dbReference type="ChEBI" id="CHEBI:15378"/>
        <dbReference type="ChEBI" id="CHEBI:17544"/>
        <dbReference type="ChEBI" id="CHEBI:28938"/>
        <dbReference type="ChEBI" id="CHEBI:30616"/>
        <dbReference type="ChEBI" id="CHEBI:58228"/>
        <dbReference type="ChEBI" id="CHEBI:456216"/>
        <dbReference type="EC" id="2.7.2.2"/>
    </reaction>
</comment>
<dbReference type="NCBIfam" id="TIGR00746">
    <property type="entry name" value="arcC"/>
    <property type="match status" value="1"/>
</dbReference>
<evidence type="ECO:0000256" key="7">
    <source>
        <dbReference type="ARBA" id="ARBA00048467"/>
    </source>
</evidence>
<dbReference type="AlphaFoldDB" id="A0A1T5M977"/>
<evidence type="ECO:0000313" key="11">
    <source>
        <dbReference type="EMBL" id="SKC84802.1"/>
    </source>
</evidence>
<dbReference type="GO" id="GO:0005829">
    <property type="term" value="C:cytosol"/>
    <property type="evidence" value="ECO:0007669"/>
    <property type="project" value="TreeGrafter"/>
</dbReference>
<keyword evidence="4" id="KW-0056">Arginine metabolism</keyword>
<evidence type="ECO:0000256" key="8">
    <source>
        <dbReference type="NCBIfam" id="TIGR00746"/>
    </source>
</evidence>
<dbReference type="UniPathway" id="UPA00996">
    <property type="reaction ID" value="UER00366"/>
</dbReference>
<evidence type="ECO:0000256" key="1">
    <source>
        <dbReference type="ARBA" id="ARBA00005118"/>
    </source>
</evidence>
<feature type="domain" description="Aspartate/glutamate/uridylate kinase" evidence="10">
    <location>
        <begin position="3"/>
        <end position="298"/>
    </location>
</feature>
<keyword evidence="5 9" id="KW-0808">Transferase</keyword>
<dbReference type="InterPro" id="IPR003964">
    <property type="entry name" value="Carb_kinase"/>
</dbReference>
<dbReference type="InterPro" id="IPR036393">
    <property type="entry name" value="AceGlu_kinase-like_sf"/>
</dbReference>
<proteinExistence type="inferred from homology"/>
<dbReference type="Proteomes" id="UP000190285">
    <property type="component" value="Unassembled WGS sequence"/>
</dbReference>
<evidence type="ECO:0000313" key="12">
    <source>
        <dbReference type="Proteomes" id="UP000190285"/>
    </source>
</evidence>
<dbReference type="Gene3D" id="3.40.1160.10">
    <property type="entry name" value="Acetylglutamate kinase-like"/>
    <property type="match status" value="1"/>
</dbReference>
<dbReference type="InterPro" id="IPR001048">
    <property type="entry name" value="Asp/Glu/Uridylate_kinase"/>
</dbReference>
<evidence type="ECO:0000256" key="6">
    <source>
        <dbReference type="ARBA" id="ARBA00022777"/>
    </source>
</evidence>
<dbReference type="GO" id="GO:0019546">
    <property type="term" value="P:L-arginine deiminase pathway"/>
    <property type="evidence" value="ECO:0007669"/>
    <property type="project" value="TreeGrafter"/>
</dbReference>
<evidence type="ECO:0000256" key="9">
    <source>
        <dbReference type="PIRNR" id="PIRNR000723"/>
    </source>
</evidence>
<dbReference type="PRINTS" id="PR01469">
    <property type="entry name" value="CARBMTKINASE"/>
</dbReference>
<dbReference type="Pfam" id="PF00696">
    <property type="entry name" value="AA_kinase"/>
    <property type="match status" value="1"/>
</dbReference>
<name>A0A1T5M977_9FIRM</name>
<protein>
    <recommendedName>
        <fullName evidence="3 8">Carbamate kinase</fullName>
    </recommendedName>
</protein>
<dbReference type="PANTHER" id="PTHR30409:SF1">
    <property type="entry name" value="CARBAMATE KINASE-RELATED"/>
    <property type="match status" value="1"/>
</dbReference>
<dbReference type="STRING" id="36842.SAMN02194393_04228"/>
<dbReference type="SUPFAM" id="SSF53633">
    <property type="entry name" value="Carbamate kinase-like"/>
    <property type="match status" value="1"/>
</dbReference>
<dbReference type="FunFam" id="3.40.1160.10:FF:000007">
    <property type="entry name" value="Carbamate kinase"/>
    <property type="match status" value="1"/>
</dbReference>
<evidence type="ECO:0000256" key="3">
    <source>
        <dbReference type="ARBA" id="ARBA00013070"/>
    </source>
</evidence>
<dbReference type="PIRSF" id="PIRSF000723">
    <property type="entry name" value="Carbamate_kin"/>
    <property type="match status" value="1"/>
</dbReference>
<gene>
    <name evidence="11" type="ORF">SAMN02194393_04228</name>
</gene>
<evidence type="ECO:0000259" key="10">
    <source>
        <dbReference type="Pfam" id="PF00696"/>
    </source>
</evidence>